<dbReference type="OrthoDB" id="6419861at2759"/>
<reference evidence="1" key="1">
    <citation type="submission" date="2020-07" db="EMBL/GenBank/DDBJ databases">
        <title>Multicomponent nature underlies the extraordinary mechanical properties of spider dragline silk.</title>
        <authorList>
            <person name="Kono N."/>
            <person name="Nakamura H."/>
            <person name="Mori M."/>
            <person name="Yoshida Y."/>
            <person name="Ohtoshi R."/>
            <person name="Malay A.D."/>
            <person name="Moran D.A.P."/>
            <person name="Tomita M."/>
            <person name="Numata K."/>
            <person name="Arakawa K."/>
        </authorList>
    </citation>
    <scope>NUCLEOTIDE SEQUENCE</scope>
</reference>
<dbReference type="SUPFAM" id="SSF53098">
    <property type="entry name" value="Ribonuclease H-like"/>
    <property type="match status" value="1"/>
</dbReference>
<dbReference type="InterPro" id="IPR050951">
    <property type="entry name" value="Retrovirus_Pol_polyprotein"/>
</dbReference>
<protein>
    <submittedName>
        <fullName evidence="1">Retrovirus-related Pol polyprotein from transposon 17.6</fullName>
    </submittedName>
</protein>
<dbReference type="AlphaFoldDB" id="A0A8X6LPL6"/>
<keyword evidence="2" id="KW-1185">Reference proteome</keyword>
<dbReference type="EMBL" id="BMAO01027480">
    <property type="protein sequence ID" value="GFR17395.1"/>
    <property type="molecule type" value="Genomic_DNA"/>
</dbReference>
<gene>
    <name evidence="1" type="primary">pol_356</name>
    <name evidence="1" type="ORF">TNCT_94101</name>
</gene>
<comment type="caution">
    <text evidence="1">The sequence shown here is derived from an EMBL/GenBank/DDBJ whole genome shotgun (WGS) entry which is preliminary data.</text>
</comment>
<dbReference type="InterPro" id="IPR012337">
    <property type="entry name" value="RNaseH-like_sf"/>
</dbReference>
<dbReference type="GO" id="GO:0003676">
    <property type="term" value="F:nucleic acid binding"/>
    <property type="evidence" value="ECO:0007669"/>
    <property type="project" value="InterPro"/>
</dbReference>
<organism evidence="1 2">
    <name type="scientific">Trichonephila clavata</name>
    <name type="common">Joro spider</name>
    <name type="synonym">Nephila clavata</name>
    <dbReference type="NCBI Taxonomy" id="2740835"/>
    <lineage>
        <taxon>Eukaryota</taxon>
        <taxon>Metazoa</taxon>
        <taxon>Ecdysozoa</taxon>
        <taxon>Arthropoda</taxon>
        <taxon>Chelicerata</taxon>
        <taxon>Arachnida</taxon>
        <taxon>Araneae</taxon>
        <taxon>Araneomorphae</taxon>
        <taxon>Entelegynae</taxon>
        <taxon>Araneoidea</taxon>
        <taxon>Nephilidae</taxon>
        <taxon>Trichonephila</taxon>
    </lineage>
</organism>
<proteinExistence type="predicted"/>
<dbReference type="PANTHER" id="PTHR37984">
    <property type="entry name" value="PROTEIN CBG26694"/>
    <property type="match status" value="1"/>
</dbReference>
<dbReference type="Proteomes" id="UP000887116">
    <property type="component" value="Unassembled WGS sequence"/>
</dbReference>
<name>A0A8X6LPL6_TRICU</name>
<dbReference type="Gene3D" id="3.30.420.10">
    <property type="entry name" value="Ribonuclease H-like superfamily/Ribonuclease H"/>
    <property type="match status" value="1"/>
</dbReference>
<sequence length="225" mass="26425">MLLRLNKYNVQLEYVPGKKLVITGALSRAQSTTDNFDEALFPWRQLNVEEYVSKCKICQKYQRENQKDILIYPEIPGIPWQKVPYDFFCLKGKQHLLMIDYLSKYVELKPLSSTTAQSVIIVMKFIYATQGIPEDLKREEICMLYCLTTGYNQQRTFNELLMGKLRTFLPLHPGQLKPTFDVERAREALRKRQIIQNKYANKHATVLPVLFQNAKVWLKSKMKEP</sequence>
<evidence type="ECO:0000313" key="1">
    <source>
        <dbReference type="EMBL" id="GFR17395.1"/>
    </source>
</evidence>
<dbReference type="InterPro" id="IPR036397">
    <property type="entry name" value="RNaseH_sf"/>
</dbReference>
<dbReference type="PANTHER" id="PTHR37984:SF5">
    <property type="entry name" value="PROTEIN NYNRIN-LIKE"/>
    <property type="match status" value="1"/>
</dbReference>
<accession>A0A8X6LPL6</accession>
<evidence type="ECO:0000313" key="2">
    <source>
        <dbReference type="Proteomes" id="UP000887116"/>
    </source>
</evidence>